<dbReference type="AlphaFoldDB" id="B9L2Y0"/>
<dbReference type="HOGENOM" id="CLU_2703643_0_0_0"/>
<protein>
    <submittedName>
        <fullName evidence="2">Uncharacterized protein</fullName>
    </submittedName>
</protein>
<proteinExistence type="predicted"/>
<evidence type="ECO:0000313" key="3">
    <source>
        <dbReference type="Proteomes" id="UP000000447"/>
    </source>
</evidence>
<sequence length="73" mass="7902">MSDPLARGTTPVAERGSDEHGLATVPSSPVRAVRSTSVHAPDKDAGAASRNRGRLRAGWMLSWHCSRPPTRRR</sequence>
<gene>
    <name evidence="2" type="ordered locus">trd_A0145</name>
</gene>
<evidence type="ECO:0000313" key="2">
    <source>
        <dbReference type="EMBL" id="ACM07210.1"/>
    </source>
</evidence>
<organism evidence="2 3">
    <name type="scientific">Thermomicrobium roseum (strain ATCC 27502 / DSM 5159 / P-2)</name>
    <dbReference type="NCBI Taxonomy" id="309801"/>
    <lineage>
        <taxon>Bacteria</taxon>
        <taxon>Pseudomonadati</taxon>
        <taxon>Thermomicrobiota</taxon>
        <taxon>Thermomicrobia</taxon>
        <taxon>Thermomicrobiales</taxon>
        <taxon>Thermomicrobiaceae</taxon>
        <taxon>Thermomicrobium</taxon>
    </lineage>
</organism>
<accession>B9L2Y0</accession>
<reference evidence="2 3" key="1">
    <citation type="journal article" date="2009" name="PLoS ONE">
        <title>Complete genome sequence of the aerobic CO-oxidizing thermophile Thermomicrobium roseum.</title>
        <authorList>
            <person name="Wu D."/>
            <person name="Raymond J."/>
            <person name="Wu M."/>
            <person name="Chatterji S."/>
            <person name="Ren Q."/>
            <person name="Graham J.E."/>
            <person name="Bryant D.A."/>
            <person name="Robb F."/>
            <person name="Colman A."/>
            <person name="Tallon L.J."/>
            <person name="Badger J.H."/>
            <person name="Madupu R."/>
            <person name="Ward N.L."/>
            <person name="Eisen J.A."/>
        </authorList>
    </citation>
    <scope>NUCLEOTIDE SEQUENCE [LARGE SCALE GENOMIC DNA]</scope>
    <source>
        <strain evidence="3">ATCC 27502 / DSM 5159 / P-2</strain>
        <plasmid evidence="2">unnamed</plasmid>
    </source>
</reference>
<feature type="region of interest" description="Disordered" evidence="1">
    <location>
        <begin position="1"/>
        <end position="53"/>
    </location>
</feature>
<geneLocation type="plasmid" evidence="3">
    <name>Tros</name>
</geneLocation>
<name>B9L2Y0_THERP</name>
<keyword evidence="2" id="KW-0614">Plasmid</keyword>
<dbReference type="Proteomes" id="UP000000447">
    <property type="component" value="Plasmid unnamed"/>
</dbReference>
<dbReference type="EMBL" id="CP001276">
    <property type="protein sequence ID" value="ACM07210.1"/>
    <property type="molecule type" value="Genomic_DNA"/>
</dbReference>
<dbReference type="KEGG" id="tro:trd_A0145"/>
<keyword evidence="3" id="KW-1185">Reference proteome</keyword>
<evidence type="ECO:0000256" key="1">
    <source>
        <dbReference type="SAM" id="MobiDB-lite"/>
    </source>
</evidence>